<comment type="caution">
    <text evidence="8">The sequence shown here is derived from an EMBL/GenBank/DDBJ whole genome shotgun (WGS) entry which is preliminary data.</text>
</comment>
<evidence type="ECO:0000256" key="6">
    <source>
        <dbReference type="SAM" id="SignalP"/>
    </source>
</evidence>
<dbReference type="InterPro" id="IPR000064">
    <property type="entry name" value="NLP_P60_dom"/>
</dbReference>
<keyword evidence="3" id="KW-0378">Hydrolase</keyword>
<keyword evidence="9" id="KW-1185">Reference proteome</keyword>
<evidence type="ECO:0000256" key="5">
    <source>
        <dbReference type="SAM" id="MobiDB-lite"/>
    </source>
</evidence>
<proteinExistence type="inferred from homology"/>
<feature type="compositionally biased region" description="Low complexity" evidence="5">
    <location>
        <begin position="257"/>
        <end position="284"/>
    </location>
</feature>
<evidence type="ECO:0000256" key="3">
    <source>
        <dbReference type="ARBA" id="ARBA00022801"/>
    </source>
</evidence>
<name>A0ABP8Z7U2_9MICO</name>
<accession>A0ABP8Z7U2</accession>
<feature type="domain" description="NlpC/P60" evidence="7">
    <location>
        <begin position="336"/>
        <end position="460"/>
    </location>
</feature>
<dbReference type="EMBL" id="BAABLP010000004">
    <property type="protein sequence ID" value="GAA4749049.1"/>
    <property type="molecule type" value="Genomic_DNA"/>
</dbReference>
<evidence type="ECO:0000256" key="4">
    <source>
        <dbReference type="ARBA" id="ARBA00022807"/>
    </source>
</evidence>
<organism evidence="8 9">
    <name type="scientific">Amnibacterium soli</name>
    <dbReference type="NCBI Taxonomy" id="1282736"/>
    <lineage>
        <taxon>Bacteria</taxon>
        <taxon>Bacillati</taxon>
        <taxon>Actinomycetota</taxon>
        <taxon>Actinomycetes</taxon>
        <taxon>Micrococcales</taxon>
        <taxon>Microbacteriaceae</taxon>
        <taxon>Amnibacterium</taxon>
    </lineage>
</organism>
<protein>
    <recommendedName>
        <fullName evidence="7">NlpC/P60 domain-containing protein</fullName>
    </recommendedName>
</protein>
<evidence type="ECO:0000256" key="1">
    <source>
        <dbReference type="ARBA" id="ARBA00007074"/>
    </source>
</evidence>
<feature type="signal peptide" evidence="6">
    <location>
        <begin position="1"/>
        <end position="34"/>
    </location>
</feature>
<sequence>MADTPRRRRDGARLVGAVTLGAVTATLVAAPAVADDPQYPSWGDVQRAKADRSAAETESARITALLGGLQDKADAAGRTAAIAAERFHRAKLAEDAARDRHRALAAQADTAAATARTSRMRAGLLAASVARGGGTDLQLMLDAGGATDFLHRLATVSQLSAQSQEITRRALADQNEATALGEQADAAADLLARSAAAAKTALDGAQQAAAVAATAVGAEQQHADRLVSQLAELRGTSKRVAAQYAAGVRAEQAQGRAADAGPGEPQEPAAPTTASGGGSSSAPAAAPPPSRPTSSSRPTPSASPRPPAASPPSAAPAPVEPARPAPAPRPVGEPNSAQAASAVAFARDQIGDPYRFAGAGPDSWDCSGLTMQAYSSVGIGIGGHSATAQYALARSQGKLVPYAQVRVGDLIFYTDGGGDMYHVALYSGGGMMIEAPYPGVPVREVPVRAGDRVSQVARPTATAS</sequence>
<dbReference type="Gene3D" id="3.90.1720.10">
    <property type="entry name" value="endopeptidase domain like (from Nostoc punctiforme)"/>
    <property type="match status" value="1"/>
</dbReference>
<evidence type="ECO:0000256" key="2">
    <source>
        <dbReference type="ARBA" id="ARBA00022670"/>
    </source>
</evidence>
<reference evidence="9" key="1">
    <citation type="journal article" date="2019" name="Int. J. Syst. Evol. Microbiol.">
        <title>The Global Catalogue of Microorganisms (GCM) 10K type strain sequencing project: providing services to taxonomists for standard genome sequencing and annotation.</title>
        <authorList>
            <consortium name="The Broad Institute Genomics Platform"/>
            <consortium name="The Broad Institute Genome Sequencing Center for Infectious Disease"/>
            <person name="Wu L."/>
            <person name="Ma J."/>
        </authorList>
    </citation>
    <scope>NUCLEOTIDE SEQUENCE [LARGE SCALE GENOMIC DNA]</scope>
    <source>
        <strain evidence="9">JCM 19015</strain>
    </source>
</reference>
<comment type="similarity">
    <text evidence="1">Belongs to the peptidase C40 family.</text>
</comment>
<feature type="chain" id="PRO_5047203588" description="NlpC/P60 domain-containing protein" evidence="6">
    <location>
        <begin position="35"/>
        <end position="464"/>
    </location>
</feature>
<dbReference type="InterPro" id="IPR051794">
    <property type="entry name" value="PG_Endopeptidase_C40"/>
</dbReference>
<feature type="compositionally biased region" description="Pro residues" evidence="5">
    <location>
        <begin position="301"/>
        <end position="331"/>
    </location>
</feature>
<gene>
    <name evidence="8" type="ORF">GCM10025783_21550</name>
</gene>
<dbReference type="PROSITE" id="PS51935">
    <property type="entry name" value="NLPC_P60"/>
    <property type="match status" value="1"/>
</dbReference>
<dbReference type="InterPro" id="IPR038765">
    <property type="entry name" value="Papain-like_cys_pep_sf"/>
</dbReference>
<feature type="region of interest" description="Disordered" evidence="5">
    <location>
        <begin position="252"/>
        <end position="340"/>
    </location>
</feature>
<dbReference type="Proteomes" id="UP001500121">
    <property type="component" value="Unassembled WGS sequence"/>
</dbReference>
<dbReference type="Pfam" id="PF00877">
    <property type="entry name" value="NLPC_P60"/>
    <property type="match status" value="1"/>
</dbReference>
<keyword evidence="6" id="KW-0732">Signal</keyword>
<keyword evidence="2" id="KW-0645">Protease</keyword>
<evidence type="ECO:0000259" key="7">
    <source>
        <dbReference type="PROSITE" id="PS51935"/>
    </source>
</evidence>
<evidence type="ECO:0000313" key="8">
    <source>
        <dbReference type="EMBL" id="GAA4749049.1"/>
    </source>
</evidence>
<dbReference type="SUPFAM" id="SSF54001">
    <property type="entry name" value="Cysteine proteinases"/>
    <property type="match status" value="1"/>
</dbReference>
<keyword evidence="4" id="KW-0788">Thiol protease</keyword>
<evidence type="ECO:0000313" key="9">
    <source>
        <dbReference type="Proteomes" id="UP001500121"/>
    </source>
</evidence>
<dbReference type="RefSeq" id="WP_345481184.1">
    <property type="nucleotide sequence ID" value="NZ_BAABLP010000004.1"/>
</dbReference>
<dbReference type="PANTHER" id="PTHR47359:SF3">
    <property type="entry name" value="NLP_P60 DOMAIN-CONTAINING PROTEIN-RELATED"/>
    <property type="match status" value="1"/>
</dbReference>
<dbReference type="PANTHER" id="PTHR47359">
    <property type="entry name" value="PEPTIDOGLYCAN DL-ENDOPEPTIDASE CWLO"/>
    <property type="match status" value="1"/>
</dbReference>